<evidence type="ECO:0000313" key="7">
    <source>
        <dbReference type="Proteomes" id="UP000244093"/>
    </source>
</evidence>
<feature type="domain" description="4Fe-4S ferredoxin-type" evidence="5">
    <location>
        <begin position="5"/>
        <end position="24"/>
    </location>
</feature>
<dbReference type="SUPFAM" id="SSF54862">
    <property type="entry name" value="4Fe-4S ferredoxins"/>
    <property type="match status" value="1"/>
</dbReference>
<dbReference type="Pfam" id="PF13247">
    <property type="entry name" value="Fer4_11"/>
    <property type="match status" value="1"/>
</dbReference>
<dbReference type="InterPro" id="IPR050954">
    <property type="entry name" value="ET_IronSulfur_Cluster-Binding"/>
</dbReference>
<proteinExistence type="predicted"/>
<dbReference type="PANTHER" id="PTHR43177:SF3">
    <property type="entry name" value="PROTEIN NRFC HOMOLOG"/>
    <property type="match status" value="1"/>
</dbReference>
<dbReference type="GO" id="GO:0016491">
    <property type="term" value="F:oxidoreductase activity"/>
    <property type="evidence" value="ECO:0007669"/>
    <property type="project" value="UniProtKB-ARBA"/>
</dbReference>
<keyword evidence="4" id="KW-0411">Iron-sulfur</keyword>
<dbReference type="Pfam" id="PF12798">
    <property type="entry name" value="Fer4_3"/>
    <property type="match status" value="1"/>
</dbReference>
<protein>
    <recommendedName>
        <fullName evidence="5">4Fe-4S ferredoxin-type domain-containing protein</fullName>
    </recommendedName>
</protein>
<evidence type="ECO:0000259" key="5">
    <source>
        <dbReference type="PROSITE" id="PS51379"/>
    </source>
</evidence>
<dbReference type="Proteomes" id="UP000244093">
    <property type="component" value="Unassembled WGS sequence"/>
</dbReference>
<evidence type="ECO:0000256" key="1">
    <source>
        <dbReference type="ARBA" id="ARBA00022485"/>
    </source>
</evidence>
<evidence type="ECO:0000313" key="6">
    <source>
        <dbReference type="EMBL" id="PUA32590.1"/>
    </source>
</evidence>
<keyword evidence="2" id="KW-0479">Metal-binding</keyword>
<keyword evidence="3" id="KW-0408">Iron</keyword>
<reference evidence="6 7" key="1">
    <citation type="journal article" date="2018" name="Syst. Appl. Microbiol.">
        <title>A new symbiotic nanoarchaeote (Candidatus Nanoclepta minutus) and its host (Zestosphaera tikiterensis gen. nov., sp. nov.) from a New Zealand hot spring.</title>
        <authorList>
            <person name="St John E."/>
            <person name="Liu Y."/>
            <person name="Podar M."/>
            <person name="Stott M.B."/>
            <person name="Meneghin J."/>
            <person name="Chen Z."/>
            <person name="Lagutin K."/>
            <person name="Mitchell K."/>
            <person name="Reysenbach A.L."/>
        </authorList>
    </citation>
    <scope>NUCLEOTIDE SEQUENCE [LARGE SCALE GENOMIC DNA]</scope>
    <source>
        <strain evidence="6">NZ3</strain>
    </source>
</reference>
<sequence length="157" mass="16652">MYGGMNRVINYEACIGCFTCEEVCKFLHNGEAYITLYEVGGGLNKPISCFHCAKAPCVTACPTGAMHRGSDGAVTVDISRCIGCGACVAACPFGIPTIVPPGYASKCDLCEPLRKEGLNPGCVAMCPTKAIVWGDYTTIAKELRVRALKKLIYTSAP</sequence>
<evidence type="ECO:0000256" key="3">
    <source>
        <dbReference type="ARBA" id="ARBA00023004"/>
    </source>
</evidence>
<evidence type="ECO:0000256" key="4">
    <source>
        <dbReference type="ARBA" id="ARBA00023014"/>
    </source>
</evidence>
<evidence type="ECO:0000256" key="2">
    <source>
        <dbReference type="ARBA" id="ARBA00022723"/>
    </source>
</evidence>
<dbReference type="GO" id="GO:0046872">
    <property type="term" value="F:metal ion binding"/>
    <property type="evidence" value="ECO:0007669"/>
    <property type="project" value="UniProtKB-KW"/>
</dbReference>
<dbReference type="AlphaFoldDB" id="A0A2R7Y500"/>
<dbReference type="GO" id="GO:0051539">
    <property type="term" value="F:4 iron, 4 sulfur cluster binding"/>
    <property type="evidence" value="ECO:0007669"/>
    <property type="project" value="UniProtKB-KW"/>
</dbReference>
<dbReference type="Gene3D" id="3.30.70.20">
    <property type="match status" value="2"/>
</dbReference>
<dbReference type="InterPro" id="IPR017896">
    <property type="entry name" value="4Fe4S_Fe-S-bd"/>
</dbReference>
<name>A0A2R7Y500_9CREN</name>
<accession>A0A2R7Y500</accession>
<dbReference type="CDD" id="cd16374">
    <property type="entry name" value="DMSOR_beta_like"/>
    <property type="match status" value="1"/>
</dbReference>
<dbReference type="PROSITE" id="PS51379">
    <property type="entry name" value="4FE4S_FER_2"/>
    <property type="match status" value="3"/>
</dbReference>
<keyword evidence="1" id="KW-0004">4Fe-4S</keyword>
<feature type="domain" description="4Fe-4S ferredoxin-type" evidence="5">
    <location>
        <begin position="72"/>
        <end position="101"/>
    </location>
</feature>
<comment type="caution">
    <text evidence="6">The sequence shown here is derived from an EMBL/GenBank/DDBJ whole genome shotgun (WGS) entry which is preliminary data.</text>
</comment>
<gene>
    <name evidence="6" type="ORF">B7O98_06955</name>
</gene>
<dbReference type="InterPro" id="IPR017900">
    <property type="entry name" value="4Fe4S_Fe_S_CS"/>
</dbReference>
<dbReference type="PROSITE" id="PS00198">
    <property type="entry name" value="4FE4S_FER_1"/>
    <property type="match status" value="1"/>
</dbReference>
<feature type="domain" description="4Fe-4S ferredoxin-type" evidence="5">
    <location>
        <begin position="40"/>
        <end position="71"/>
    </location>
</feature>
<dbReference type="EMBL" id="NBVN01000004">
    <property type="protein sequence ID" value="PUA32590.1"/>
    <property type="molecule type" value="Genomic_DNA"/>
</dbReference>
<dbReference type="PANTHER" id="PTHR43177">
    <property type="entry name" value="PROTEIN NRFC"/>
    <property type="match status" value="1"/>
</dbReference>
<organism evidence="6 7">
    <name type="scientific">Zestosphaera tikiterensis</name>
    <dbReference type="NCBI Taxonomy" id="1973259"/>
    <lineage>
        <taxon>Archaea</taxon>
        <taxon>Thermoproteota</taxon>
        <taxon>Thermoprotei</taxon>
        <taxon>Desulfurococcales</taxon>
        <taxon>Desulfurococcaceae</taxon>
        <taxon>Zestosphaera</taxon>
    </lineage>
</organism>